<dbReference type="AlphaFoldDB" id="A0A0V0Q8R4"/>
<dbReference type="InterPro" id="IPR040008">
    <property type="entry name" value="Ribosomal_mL46"/>
</dbReference>
<dbReference type="PANTHER" id="PTHR13124:SF12">
    <property type="entry name" value="LARGE RIBOSOMAL SUBUNIT PROTEIN ML46"/>
    <property type="match status" value="1"/>
</dbReference>
<feature type="coiled-coil region" evidence="1">
    <location>
        <begin position="35"/>
        <end position="73"/>
    </location>
</feature>
<dbReference type="InParanoid" id="A0A0V0Q8R4"/>
<gene>
    <name evidence="2" type="ORF">PPERSA_09735</name>
</gene>
<reference evidence="2 3" key="1">
    <citation type="journal article" date="2015" name="Sci. Rep.">
        <title>Genome of the facultative scuticociliatosis pathogen Pseudocohnilembus persalinus provides insight into its virulence through horizontal gene transfer.</title>
        <authorList>
            <person name="Xiong J."/>
            <person name="Wang G."/>
            <person name="Cheng J."/>
            <person name="Tian M."/>
            <person name="Pan X."/>
            <person name="Warren A."/>
            <person name="Jiang C."/>
            <person name="Yuan D."/>
            <person name="Miao W."/>
        </authorList>
    </citation>
    <scope>NUCLEOTIDE SEQUENCE [LARGE SCALE GENOMIC DNA]</scope>
    <source>
        <strain evidence="2">36N120E</strain>
    </source>
</reference>
<keyword evidence="3" id="KW-1185">Reference proteome</keyword>
<dbReference type="PANTHER" id="PTHR13124">
    <property type="entry name" value="39S RIBOSOMAL PROTEIN L46, MITOCHONDRIAL PRECURSOR-RELATED"/>
    <property type="match status" value="1"/>
</dbReference>
<protein>
    <recommendedName>
        <fullName evidence="4">Ribosomal protein L46 N-terminal domain-containing protein</fullName>
    </recommendedName>
</protein>
<evidence type="ECO:0000313" key="2">
    <source>
        <dbReference type="EMBL" id="KRW98582.1"/>
    </source>
</evidence>
<dbReference type="Proteomes" id="UP000054937">
    <property type="component" value="Unassembled WGS sequence"/>
</dbReference>
<proteinExistence type="predicted"/>
<name>A0A0V0Q8R4_PSEPJ</name>
<evidence type="ECO:0000313" key="3">
    <source>
        <dbReference type="Proteomes" id="UP000054937"/>
    </source>
</evidence>
<sequence>MQKFGQVLKLAVKQQSKQIYYTPVYFMGAKAKQGESQENQQNSKQQQKLDKQQEQLLKKLRDSKNRYSQTRDNYRVDVGLIIERLPIFYQVDGKEMEYTKFKREIQNKYKLKLEVPKELTEFTEKHPTAEYERHDTENLITHQNPESKEVYHKNSKVFLNSDPEIKDQQSIQYAGNYSVYLLVKGAVKKGAANKIRDQWHFPYQVMYERQSFNEVLGQLSNEICQGIFTTHLAYKTPVLCEEREIEDSQDPKNKGLVGSKCFYYQSYHLTGNIPAALESQYKEFAWVPRRQLQNFLSKKQYDQFVRTLTD</sequence>
<dbReference type="OMA" id="IYKYATQ"/>
<dbReference type="Gene3D" id="3.90.79.10">
    <property type="entry name" value="Nucleoside Triphosphate Pyrophosphohydrolase"/>
    <property type="match status" value="1"/>
</dbReference>
<dbReference type="GO" id="GO:0003735">
    <property type="term" value="F:structural constituent of ribosome"/>
    <property type="evidence" value="ECO:0007669"/>
    <property type="project" value="InterPro"/>
</dbReference>
<evidence type="ECO:0008006" key="4">
    <source>
        <dbReference type="Google" id="ProtNLM"/>
    </source>
</evidence>
<dbReference type="GO" id="GO:0005762">
    <property type="term" value="C:mitochondrial large ribosomal subunit"/>
    <property type="evidence" value="ECO:0007669"/>
    <property type="project" value="TreeGrafter"/>
</dbReference>
<organism evidence="2 3">
    <name type="scientific">Pseudocohnilembus persalinus</name>
    <name type="common">Ciliate</name>
    <dbReference type="NCBI Taxonomy" id="266149"/>
    <lineage>
        <taxon>Eukaryota</taxon>
        <taxon>Sar</taxon>
        <taxon>Alveolata</taxon>
        <taxon>Ciliophora</taxon>
        <taxon>Intramacronucleata</taxon>
        <taxon>Oligohymenophorea</taxon>
        <taxon>Scuticociliatia</taxon>
        <taxon>Philasterida</taxon>
        <taxon>Pseudocohnilembidae</taxon>
        <taxon>Pseudocohnilembus</taxon>
    </lineage>
</organism>
<keyword evidence="1" id="KW-0175">Coiled coil</keyword>
<evidence type="ECO:0000256" key="1">
    <source>
        <dbReference type="SAM" id="Coils"/>
    </source>
</evidence>
<accession>A0A0V0Q8R4</accession>
<dbReference type="EMBL" id="LDAU01000238">
    <property type="protein sequence ID" value="KRW98582.1"/>
    <property type="molecule type" value="Genomic_DNA"/>
</dbReference>
<comment type="caution">
    <text evidence="2">The sequence shown here is derived from an EMBL/GenBank/DDBJ whole genome shotgun (WGS) entry which is preliminary data.</text>
</comment>
<dbReference type="OrthoDB" id="414075at2759"/>